<evidence type="ECO:0000313" key="2">
    <source>
        <dbReference type="EMBL" id="KCX98465.1"/>
    </source>
</evidence>
<comment type="caution">
    <text evidence="2">The sequence shown here is derived from an EMBL/GenBank/DDBJ whole genome shotgun (WGS) entry which is preliminary data.</text>
</comment>
<feature type="region of interest" description="Disordered" evidence="1">
    <location>
        <begin position="1"/>
        <end position="30"/>
    </location>
</feature>
<organism evidence="2 3">
    <name type="scientific">Acinetobacter baumannii 1499986</name>
    <dbReference type="NCBI Taxonomy" id="1310673"/>
    <lineage>
        <taxon>Bacteria</taxon>
        <taxon>Pseudomonadati</taxon>
        <taxon>Pseudomonadota</taxon>
        <taxon>Gammaproteobacteria</taxon>
        <taxon>Moraxellales</taxon>
        <taxon>Moraxellaceae</taxon>
        <taxon>Acinetobacter</taxon>
        <taxon>Acinetobacter calcoaceticus/baumannii complex</taxon>
    </lineage>
</organism>
<feature type="compositionally biased region" description="Polar residues" evidence="1">
    <location>
        <begin position="17"/>
        <end position="30"/>
    </location>
</feature>
<gene>
    <name evidence="2" type="ORF">J572_3805</name>
</gene>
<dbReference type="EMBL" id="JMOA01000085">
    <property type="protein sequence ID" value="KCX98465.1"/>
    <property type="molecule type" value="Genomic_DNA"/>
</dbReference>
<reference evidence="2 3" key="1">
    <citation type="submission" date="2014-04" db="EMBL/GenBank/DDBJ databases">
        <title>Comparative genomics and transcriptomics to identify genetic mechanisms underlying the emergence of carbapenem resistant Acinetobacter baumannii (CRAb).</title>
        <authorList>
            <person name="Harris A.D."/>
            <person name="Johnson K.J."/>
            <person name="George J."/>
            <person name="Nadendla S."/>
            <person name="Daugherty S.C."/>
            <person name="Parankush S."/>
            <person name="Sadzewicz L."/>
            <person name="Tallon L."/>
            <person name="Sengamalay N."/>
            <person name="Hazen T.H."/>
            <person name="Rasko D.A."/>
        </authorList>
    </citation>
    <scope>NUCLEOTIDE SEQUENCE [LARGE SCALE GENOMIC DNA]</scope>
    <source>
        <strain evidence="2 3">1499986</strain>
    </source>
</reference>
<dbReference type="AlphaFoldDB" id="A0A836YLV1"/>
<sequence length="243" mass="27668">MKSKATSKKRSKKYNPNKLTPAQVQANQRQAELRREAAQEYEFSMRFVSKDVRDYIEAKKVEEAALLERFPNRLTIPYHFSIAAYGYQDLAIVQVLEHVEECEKWNVELTITMSDRTDQYEGQLIINQPFTAPKMNYFEFSEGKADCYVDIGGGLRRKGWKGLNAEILMALDQNKNIPDGFGIDLIEVEISTSSKFKSVSAYKEFLSVAEWVNSGVAEEKLRQLWIADQIIGNGKSLSFGDAA</sequence>
<feature type="compositionally biased region" description="Basic residues" evidence="1">
    <location>
        <begin position="1"/>
        <end position="15"/>
    </location>
</feature>
<dbReference type="RefSeq" id="WP_000836736.1">
    <property type="nucleotide sequence ID" value="NZ_JMOA01000085.1"/>
</dbReference>
<name>A0A836YLV1_ACIBA</name>
<protein>
    <submittedName>
        <fullName evidence="2">Uncharacterized protein</fullName>
    </submittedName>
</protein>
<evidence type="ECO:0000256" key="1">
    <source>
        <dbReference type="SAM" id="MobiDB-lite"/>
    </source>
</evidence>
<accession>A0A836YLV1</accession>
<proteinExistence type="predicted"/>
<dbReference type="Proteomes" id="UP000027309">
    <property type="component" value="Unassembled WGS sequence"/>
</dbReference>
<evidence type="ECO:0000313" key="3">
    <source>
        <dbReference type="Proteomes" id="UP000027309"/>
    </source>
</evidence>